<dbReference type="PROSITE" id="PS50878">
    <property type="entry name" value="RT_POL"/>
    <property type="match status" value="1"/>
</dbReference>
<evidence type="ECO:0000313" key="2">
    <source>
        <dbReference type="EMBL" id="JAS94761.1"/>
    </source>
</evidence>
<organism evidence="2">
    <name type="scientific">Homalodisca liturata</name>
    <dbReference type="NCBI Taxonomy" id="320908"/>
    <lineage>
        <taxon>Eukaryota</taxon>
        <taxon>Metazoa</taxon>
        <taxon>Ecdysozoa</taxon>
        <taxon>Arthropoda</taxon>
        <taxon>Hexapoda</taxon>
        <taxon>Insecta</taxon>
        <taxon>Pterygota</taxon>
        <taxon>Neoptera</taxon>
        <taxon>Paraneoptera</taxon>
        <taxon>Hemiptera</taxon>
        <taxon>Auchenorrhyncha</taxon>
        <taxon>Membracoidea</taxon>
        <taxon>Cicadellidae</taxon>
        <taxon>Cicadellinae</taxon>
        <taxon>Proconiini</taxon>
        <taxon>Homalodisca</taxon>
    </lineage>
</organism>
<dbReference type="EMBL" id="GECU01012945">
    <property type="protein sequence ID" value="JAS94761.1"/>
    <property type="molecule type" value="Transcribed_RNA"/>
</dbReference>
<gene>
    <name evidence="2" type="ORF">g.57824</name>
</gene>
<feature type="non-terminal residue" evidence="2">
    <location>
        <position position="143"/>
    </location>
</feature>
<proteinExistence type="predicted"/>
<dbReference type="SUPFAM" id="SSF56672">
    <property type="entry name" value="DNA/RNA polymerases"/>
    <property type="match status" value="1"/>
</dbReference>
<dbReference type="InterPro" id="IPR000477">
    <property type="entry name" value="RT_dom"/>
</dbReference>
<feature type="domain" description="Reverse transcriptase" evidence="1">
    <location>
        <begin position="1"/>
        <end position="143"/>
    </location>
</feature>
<dbReference type="AlphaFoldDB" id="A0A1B6J6H8"/>
<accession>A0A1B6J6H8</accession>
<sequence length="143" mass="15624">MNDQLGKYFECFNLFQNSQFGFRAGRSTLDAVGALVRSILDGFESKAATLATLFDLTRAFDCVPREILLSKLSFYGIKQPELALLKSYLAERGQRVCVGGVLSAYCSVEFGVPQGSVLGPLLFLIVINDLPCNVKANAILYAD</sequence>
<dbReference type="PANTHER" id="PTHR33332">
    <property type="entry name" value="REVERSE TRANSCRIPTASE DOMAIN-CONTAINING PROTEIN"/>
    <property type="match status" value="1"/>
</dbReference>
<reference evidence="2" key="1">
    <citation type="submission" date="2015-11" db="EMBL/GenBank/DDBJ databases">
        <title>De novo transcriptome assembly of four potential Pierce s Disease insect vectors from Arizona vineyards.</title>
        <authorList>
            <person name="Tassone E.E."/>
        </authorList>
    </citation>
    <scope>NUCLEOTIDE SEQUENCE</scope>
</reference>
<name>A0A1B6J6H8_9HEMI</name>
<protein>
    <recommendedName>
        <fullName evidence="1">Reverse transcriptase domain-containing protein</fullName>
    </recommendedName>
</protein>
<dbReference type="InterPro" id="IPR043502">
    <property type="entry name" value="DNA/RNA_pol_sf"/>
</dbReference>
<dbReference type="GO" id="GO:0071897">
    <property type="term" value="P:DNA biosynthetic process"/>
    <property type="evidence" value="ECO:0007669"/>
    <property type="project" value="UniProtKB-ARBA"/>
</dbReference>
<evidence type="ECO:0000259" key="1">
    <source>
        <dbReference type="PROSITE" id="PS50878"/>
    </source>
</evidence>
<dbReference type="Pfam" id="PF00078">
    <property type="entry name" value="RVT_1"/>
    <property type="match status" value="1"/>
</dbReference>